<protein>
    <submittedName>
        <fullName evidence="1">Uncharacterized protein</fullName>
    </submittedName>
</protein>
<dbReference type="AlphaFoldDB" id="A0A1E3QL50"/>
<evidence type="ECO:0000313" key="1">
    <source>
        <dbReference type="EMBL" id="ODQ78194.1"/>
    </source>
</evidence>
<dbReference type="RefSeq" id="XP_018983522.1">
    <property type="nucleotide sequence ID" value="XM_019132863.1"/>
</dbReference>
<name>A0A1E3QL50_9ASCO</name>
<organism evidence="1 2">
    <name type="scientific">Babjeviella inositovora NRRL Y-12698</name>
    <dbReference type="NCBI Taxonomy" id="984486"/>
    <lineage>
        <taxon>Eukaryota</taxon>
        <taxon>Fungi</taxon>
        <taxon>Dikarya</taxon>
        <taxon>Ascomycota</taxon>
        <taxon>Saccharomycotina</taxon>
        <taxon>Pichiomycetes</taxon>
        <taxon>Serinales incertae sedis</taxon>
        <taxon>Babjeviella</taxon>
    </lineage>
</organism>
<dbReference type="EMBL" id="KV454436">
    <property type="protein sequence ID" value="ODQ78194.1"/>
    <property type="molecule type" value="Genomic_DNA"/>
</dbReference>
<proteinExistence type="predicted"/>
<gene>
    <name evidence="1" type="ORF">BABINDRAFT_88359</name>
</gene>
<accession>A0A1E3QL50</accession>
<evidence type="ECO:0000313" key="2">
    <source>
        <dbReference type="Proteomes" id="UP000094336"/>
    </source>
</evidence>
<sequence>MHPALGHRPSGTAPGRTLFFCPSGLGPVLEFLTWRVVCQEQLGCGGKRGGRLKSGVSCSEQLMRWRSRFRARPPGPRSEWRCRLNGMCGADVAHETLLPEKTRIWLRHCVCGYRYNILLMFMNHRYGYAVGYISHGHLSI</sequence>
<dbReference type="GeneID" id="30150716"/>
<dbReference type="Proteomes" id="UP000094336">
    <property type="component" value="Unassembled WGS sequence"/>
</dbReference>
<keyword evidence="2" id="KW-1185">Reference proteome</keyword>
<reference evidence="2" key="1">
    <citation type="submission" date="2016-05" db="EMBL/GenBank/DDBJ databases">
        <title>Comparative genomics of biotechnologically important yeasts.</title>
        <authorList>
            <consortium name="DOE Joint Genome Institute"/>
            <person name="Riley R."/>
            <person name="Haridas S."/>
            <person name="Wolfe K.H."/>
            <person name="Lopes M.R."/>
            <person name="Hittinger C.T."/>
            <person name="Goker M."/>
            <person name="Salamov A."/>
            <person name="Wisecaver J."/>
            <person name="Long T.M."/>
            <person name="Aerts A.L."/>
            <person name="Barry K."/>
            <person name="Choi C."/>
            <person name="Clum A."/>
            <person name="Coughlan A.Y."/>
            <person name="Deshpande S."/>
            <person name="Douglass A.P."/>
            <person name="Hanson S.J."/>
            <person name="Klenk H.-P."/>
            <person name="Labutti K."/>
            <person name="Lapidus A."/>
            <person name="Lindquist E."/>
            <person name="Lipzen A."/>
            <person name="Meier-Kolthoff J.P."/>
            <person name="Ohm R.A."/>
            <person name="Otillar R.P."/>
            <person name="Pangilinan J."/>
            <person name="Peng Y."/>
            <person name="Rokas A."/>
            <person name="Rosa C.A."/>
            <person name="Scheuner C."/>
            <person name="Sibirny A.A."/>
            <person name="Slot J.C."/>
            <person name="Stielow J.B."/>
            <person name="Sun H."/>
            <person name="Kurtzman C.P."/>
            <person name="Blackwell M."/>
            <person name="Grigoriev I.V."/>
            <person name="Jeffries T.W."/>
        </authorList>
    </citation>
    <scope>NUCLEOTIDE SEQUENCE [LARGE SCALE GENOMIC DNA]</scope>
    <source>
        <strain evidence="2">NRRL Y-12698</strain>
    </source>
</reference>